<reference evidence="2" key="1">
    <citation type="journal article" date="2006" name="PLoS Biol.">
        <title>Macronuclear genome sequence of the ciliate Tetrahymena thermophila, a model eukaryote.</title>
        <authorList>
            <person name="Eisen J.A."/>
            <person name="Coyne R.S."/>
            <person name="Wu M."/>
            <person name="Wu D."/>
            <person name="Thiagarajan M."/>
            <person name="Wortman J.R."/>
            <person name="Badger J.H."/>
            <person name="Ren Q."/>
            <person name="Amedeo P."/>
            <person name="Jones K.M."/>
            <person name="Tallon L.J."/>
            <person name="Delcher A.L."/>
            <person name="Salzberg S.L."/>
            <person name="Silva J.C."/>
            <person name="Haas B.J."/>
            <person name="Majoros W.H."/>
            <person name="Farzad M."/>
            <person name="Carlton J.M."/>
            <person name="Smith R.K. Jr."/>
            <person name="Garg J."/>
            <person name="Pearlman R.E."/>
            <person name="Karrer K.M."/>
            <person name="Sun L."/>
            <person name="Manning G."/>
            <person name="Elde N.C."/>
            <person name="Turkewitz A.P."/>
            <person name="Asai D.J."/>
            <person name="Wilkes D.E."/>
            <person name="Wang Y."/>
            <person name="Cai H."/>
            <person name="Collins K."/>
            <person name="Stewart B.A."/>
            <person name="Lee S.R."/>
            <person name="Wilamowska K."/>
            <person name="Weinberg Z."/>
            <person name="Ruzzo W.L."/>
            <person name="Wloga D."/>
            <person name="Gaertig J."/>
            <person name="Frankel J."/>
            <person name="Tsao C.-C."/>
            <person name="Gorovsky M.A."/>
            <person name="Keeling P.J."/>
            <person name="Waller R.F."/>
            <person name="Patron N.J."/>
            <person name="Cherry J.M."/>
            <person name="Stover N.A."/>
            <person name="Krieger C.J."/>
            <person name="del Toro C."/>
            <person name="Ryder H.F."/>
            <person name="Williamson S.C."/>
            <person name="Barbeau R.A."/>
            <person name="Hamilton E.P."/>
            <person name="Orias E."/>
        </authorList>
    </citation>
    <scope>NUCLEOTIDE SEQUENCE [LARGE SCALE GENOMIC DNA]</scope>
    <source>
        <strain evidence="2">SB210</strain>
    </source>
</reference>
<dbReference type="KEGG" id="tet:TTHERM_00760560"/>
<keyword evidence="2" id="KW-1185">Reference proteome</keyword>
<organism evidence="1 2">
    <name type="scientific">Tetrahymena thermophila (strain SB210)</name>
    <dbReference type="NCBI Taxonomy" id="312017"/>
    <lineage>
        <taxon>Eukaryota</taxon>
        <taxon>Sar</taxon>
        <taxon>Alveolata</taxon>
        <taxon>Ciliophora</taxon>
        <taxon>Intramacronucleata</taxon>
        <taxon>Oligohymenophorea</taxon>
        <taxon>Hymenostomatida</taxon>
        <taxon>Tetrahymenina</taxon>
        <taxon>Tetrahymenidae</taxon>
        <taxon>Tetrahymena</taxon>
    </lineage>
</organism>
<evidence type="ECO:0000313" key="1">
    <source>
        <dbReference type="EMBL" id="EAR84009.1"/>
    </source>
</evidence>
<name>I7MCI5_TETTS</name>
<dbReference type="GeneID" id="7839871"/>
<dbReference type="Proteomes" id="UP000009168">
    <property type="component" value="Unassembled WGS sequence"/>
</dbReference>
<proteinExistence type="predicted"/>
<dbReference type="HOGENOM" id="CLU_3054556_0_0_1"/>
<dbReference type="AlphaFoldDB" id="I7MCI5"/>
<dbReference type="EMBL" id="GG662440">
    <property type="protein sequence ID" value="EAR84009.1"/>
    <property type="molecule type" value="Genomic_DNA"/>
</dbReference>
<dbReference type="InParanoid" id="I7MCI5"/>
<gene>
    <name evidence="1" type="ORF">TTHERM_00760560</name>
</gene>
<sequence>MSKKFTVENLKYMLKLSESGKCIGKMVLYDVQEFFGGKSNQANSPKNTNCFGFF</sequence>
<dbReference type="RefSeq" id="XP_001031672.1">
    <property type="nucleotide sequence ID" value="XM_001031672.1"/>
</dbReference>
<protein>
    <submittedName>
        <fullName evidence="1">Zinc-binding dehydrogenase family oxidoreductase, putative</fullName>
    </submittedName>
</protein>
<evidence type="ECO:0000313" key="2">
    <source>
        <dbReference type="Proteomes" id="UP000009168"/>
    </source>
</evidence>
<accession>I7MCI5</accession>